<dbReference type="SUPFAM" id="SSF48452">
    <property type="entry name" value="TPR-like"/>
    <property type="match status" value="1"/>
</dbReference>
<dbReference type="Gene3D" id="3.40.50.300">
    <property type="entry name" value="P-loop containing nucleotide triphosphate hydrolases"/>
    <property type="match status" value="1"/>
</dbReference>
<dbReference type="SUPFAM" id="SSF46894">
    <property type="entry name" value="C-terminal effector domain of the bipartite response regulators"/>
    <property type="match status" value="1"/>
</dbReference>
<dbReference type="PANTHER" id="PTHR35807">
    <property type="entry name" value="TRANSCRIPTIONAL REGULATOR REDD-RELATED"/>
    <property type="match status" value="1"/>
</dbReference>
<keyword evidence="4" id="KW-0804">Transcription</keyword>
<dbReference type="GO" id="GO:0000160">
    <property type="term" value="P:phosphorelay signal transduction system"/>
    <property type="evidence" value="ECO:0007669"/>
    <property type="project" value="InterPro"/>
</dbReference>
<dbReference type="OrthoDB" id="3691954at2"/>
<dbReference type="InterPro" id="IPR036388">
    <property type="entry name" value="WH-like_DNA-bd_sf"/>
</dbReference>
<dbReference type="Pfam" id="PF03704">
    <property type="entry name" value="BTAD"/>
    <property type="match status" value="1"/>
</dbReference>
<feature type="DNA-binding region" description="OmpR/PhoB-type" evidence="5">
    <location>
        <begin position="1"/>
        <end position="91"/>
    </location>
</feature>
<dbReference type="Gene3D" id="1.10.10.10">
    <property type="entry name" value="Winged helix-like DNA-binding domain superfamily/Winged helix DNA-binding domain"/>
    <property type="match status" value="1"/>
</dbReference>
<dbReference type="EMBL" id="CP043504">
    <property type="protein sequence ID" value="QEO08871.1"/>
    <property type="molecule type" value="Genomic_DNA"/>
</dbReference>
<proteinExistence type="inferred from homology"/>
<organism evidence="7 8">
    <name type="scientific">Protaetiibacter larvae</name>
    <dbReference type="NCBI Taxonomy" id="2592654"/>
    <lineage>
        <taxon>Bacteria</taxon>
        <taxon>Bacillati</taxon>
        <taxon>Actinomycetota</taxon>
        <taxon>Actinomycetes</taxon>
        <taxon>Micrococcales</taxon>
        <taxon>Microbacteriaceae</taxon>
        <taxon>Protaetiibacter</taxon>
    </lineage>
</organism>
<dbReference type="InterPro" id="IPR041664">
    <property type="entry name" value="AAA_16"/>
</dbReference>
<keyword evidence="8" id="KW-1185">Reference proteome</keyword>
<dbReference type="Gene3D" id="1.25.40.10">
    <property type="entry name" value="Tetratricopeptide repeat domain"/>
    <property type="match status" value="2"/>
</dbReference>
<dbReference type="SMART" id="SM00862">
    <property type="entry name" value="Trans_reg_C"/>
    <property type="match status" value="1"/>
</dbReference>
<feature type="domain" description="OmpR/PhoB-type" evidence="6">
    <location>
        <begin position="1"/>
        <end position="91"/>
    </location>
</feature>
<dbReference type="InterPro" id="IPR001867">
    <property type="entry name" value="OmpR/PhoB-type_DNA-bd"/>
</dbReference>
<dbReference type="InterPro" id="IPR051677">
    <property type="entry name" value="AfsR-DnrI-RedD_regulator"/>
</dbReference>
<name>A0A5C1Y533_9MICO</name>
<evidence type="ECO:0000256" key="3">
    <source>
        <dbReference type="ARBA" id="ARBA00023125"/>
    </source>
</evidence>
<sequence length="1077" mass="115749">MLALLGPAEVRMPGAPAVIPQAGRVAALLALLALEPGRVVSAQRLMGQLWEDDPPQSGVSTLYVYVSRLRRQLEPLGIRIATRPPGYALELDPEAIDVVAFQREITRAEHESRRQDWSAAMTAIDRARELWRGDPFAGLAACSDLRLEAQRLLRLHRRVDELEARVLLGLGDARRAAAMARVLTEAEPLDESYWELRMSAEHEAGNTAIALALFDEFRELLADSLGIDPGPRVRELHTRLLRDPVRASAGEAPEPSATTVGRTAQRAAVDRAIRDAGAGRGRIVVFEGAAGIGKTHLARFAAERAAGLGLRVAWARSADGAGAPPLWMWTRVLAALEPELADPLAELRGGRDVELRDDHARFALSEEIVGRVLATAARGPVLLVLDDIQWADAASLHALRLLASSIREAACAVVVTARHPESARAEVAATLAALGRESEASRHLLTPFSPAEVAELVRAYSREPLEPGALRDRVERLVERTGGNAFFLTSLLAGEEDGPLPASVAELLAQRIALLPEEAQRLLELAAVGGLALQPRVLAHALACTAHEVADALEAAARFGVVRADADGWAFSHSLARDAVLGSLPRSRRALLHARYADALAALHAGDPEAAIEELAHHRVEAALGVPSSDAFAACMVAADRARASLAYDRAARFRADALLMLDPDATPRERVEVLVLLTEEQRSAGDVQGAASTLRRVLRTAQALGDRETTVRALALLGSITLWNWRQLGEVDRETIALFEPLLAEGAVLPLGQRIELHAALSLELYYGDAAERERGVVEADRAVSLAGATGDSALLARALGAQVFSRWRPGRDAERLASLDRWVALGGDGGSAPGEIVARLHRASVRLAAGDVDGWFEDSSRAGELIPRFGRMEFEAQYTGQLACAAMLGGRLDEAHELVERTYAILKRTSIWGGDWGRAVQQLTLARLENRVGEVVDEIVAKASEDAHRSLRWTAVLALAEVDATGEARSMQARWGLRQVPVLPYWGSDFERAQVAEVAVRLGTPLLTEAYEALADSRAALITGGTALACWGPRDALLARLAARLGWDDAAAHHAAAATRLTADVAAQLGAAPRW</sequence>
<dbReference type="PANTHER" id="PTHR35807:SF1">
    <property type="entry name" value="TRANSCRIPTIONAL REGULATOR REDD"/>
    <property type="match status" value="1"/>
</dbReference>
<dbReference type="Proteomes" id="UP000322159">
    <property type="component" value="Chromosome"/>
</dbReference>
<dbReference type="InterPro" id="IPR005158">
    <property type="entry name" value="BTAD"/>
</dbReference>
<dbReference type="Pfam" id="PF00486">
    <property type="entry name" value="Trans_reg_C"/>
    <property type="match status" value="1"/>
</dbReference>
<dbReference type="InterPro" id="IPR027417">
    <property type="entry name" value="P-loop_NTPase"/>
</dbReference>
<evidence type="ECO:0000256" key="5">
    <source>
        <dbReference type="PROSITE-ProRule" id="PRU01091"/>
    </source>
</evidence>
<gene>
    <name evidence="7" type="ORF">FLP23_01850</name>
</gene>
<evidence type="ECO:0000256" key="2">
    <source>
        <dbReference type="ARBA" id="ARBA00023015"/>
    </source>
</evidence>
<comment type="similarity">
    <text evidence="1">Belongs to the AfsR/DnrI/RedD regulatory family.</text>
</comment>
<reference evidence="7 8" key="1">
    <citation type="submission" date="2019-09" db="EMBL/GenBank/DDBJ databases">
        <title>Genome sequencing of strain KACC 19322.</title>
        <authorList>
            <person name="Heo J."/>
            <person name="Kim S.-J."/>
            <person name="Kim J.-S."/>
            <person name="Hong S.-B."/>
            <person name="Kwon S.-W."/>
        </authorList>
    </citation>
    <scope>NUCLEOTIDE SEQUENCE [LARGE SCALE GENOMIC DNA]</scope>
    <source>
        <strain evidence="7 8">KACC 19322</strain>
    </source>
</reference>
<dbReference type="GO" id="GO:0003677">
    <property type="term" value="F:DNA binding"/>
    <property type="evidence" value="ECO:0007669"/>
    <property type="project" value="UniProtKB-UniRule"/>
</dbReference>
<evidence type="ECO:0000313" key="7">
    <source>
        <dbReference type="EMBL" id="QEO08871.1"/>
    </source>
</evidence>
<evidence type="ECO:0000313" key="8">
    <source>
        <dbReference type="Proteomes" id="UP000322159"/>
    </source>
</evidence>
<evidence type="ECO:0000256" key="4">
    <source>
        <dbReference type="ARBA" id="ARBA00023163"/>
    </source>
</evidence>
<keyword evidence="2" id="KW-0805">Transcription regulation</keyword>
<dbReference type="GO" id="GO:0006355">
    <property type="term" value="P:regulation of DNA-templated transcription"/>
    <property type="evidence" value="ECO:0007669"/>
    <property type="project" value="InterPro"/>
</dbReference>
<dbReference type="SMART" id="SM01043">
    <property type="entry name" value="BTAD"/>
    <property type="match status" value="1"/>
</dbReference>
<dbReference type="InterPro" id="IPR011990">
    <property type="entry name" value="TPR-like_helical_dom_sf"/>
</dbReference>
<dbReference type="Pfam" id="PF13191">
    <property type="entry name" value="AAA_16"/>
    <property type="match status" value="1"/>
</dbReference>
<evidence type="ECO:0000256" key="1">
    <source>
        <dbReference type="ARBA" id="ARBA00005820"/>
    </source>
</evidence>
<dbReference type="RefSeq" id="WP_149324303.1">
    <property type="nucleotide sequence ID" value="NZ_CP043504.1"/>
</dbReference>
<evidence type="ECO:0000259" key="6">
    <source>
        <dbReference type="PROSITE" id="PS51755"/>
    </source>
</evidence>
<dbReference type="SUPFAM" id="SSF52540">
    <property type="entry name" value="P-loop containing nucleoside triphosphate hydrolases"/>
    <property type="match status" value="1"/>
</dbReference>
<keyword evidence="3 5" id="KW-0238">DNA-binding</keyword>
<accession>A0A5C1Y533</accession>
<dbReference type="InterPro" id="IPR016032">
    <property type="entry name" value="Sig_transdc_resp-reg_C-effctor"/>
</dbReference>
<dbReference type="KEGG" id="lyk:FLP23_01850"/>
<dbReference type="AlphaFoldDB" id="A0A5C1Y533"/>
<protein>
    <submittedName>
        <fullName evidence="7">AAA family ATPase</fullName>
    </submittedName>
</protein>
<dbReference type="PROSITE" id="PS51755">
    <property type="entry name" value="OMPR_PHOB"/>
    <property type="match status" value="1"/>
</dbReference>